<keyword evidence="3" id="KW-1185">Reference proteome</keyword>
<dbReference type="AlphaFoldDB" id="A0A1E5QAJ9"/>
<proteinExistence type="predicted"/>
<dbReference type="SMART" id="SM00881">
    <property type="entry name" value="CoA_binding"/>
    <property type="match status" value="1"/>
</dbReference>
<feature type="domain" description="CoA-binding" evidence="1">
    <location>
        <begin position="13"/>
        <end position="112"/>
    </location>
</feature>
<dbReference type="PANTHER" id="PTHR33303:SF2">
    <property type="entry name" value="COA-BINDING DOMAIN-CONTAINING PROTEIN"/>
    <property type="match status" value="1"/>
</dbReference>
<dbReference type="InterPro" id="IPR003781">
    <property type="entry name" value="CoA-bd"/>
</dbReference>
<dbReference type="RefSeq" id="WP_069956848.1">
    <property type="nucleotide sequence ID" value="NZ_MCGG01000009.1"/>
</dbReference>
<dbReference type="Gene3D" id="3.40.50.720">
    <property type="entry name" value="NAD(P)-binding Rossmann-like Domain"/>
    <property type="match status" value="1"/>
</dbReference>
<gene>
    <name evidence="2" type="ORF">BEN30_04545</name>
</gene>
<organism evidence="2 3">
    <name type="scientific">Magnetovibrio blakemorei</name>
    <dbReference type="NCBI Taxonomy" id="28181"/>
    <lineage>
        <taxon>Bacteria</taxon>
        <taxon>Pseudomonadati</taxon>
        <taxon>Pseudomonadota</taxon>
        <taxon>Alphaproteobacteria</taxon>
        <taxon>Rhodospirillales</taxon>
        <taxon>Magnetovibrionaceae</taxon>
        <taxon>Magnetovibrio</taxon>
    </lineage>
</organism>
<dbReference type="EMBL" id="MCGG01000009">
    <property type="protein sequence ID" value="OEJ68994.1"/>
    <property type="molecule type" value="Genomic_DNA"/>
</dbReference>
<protein>
    <recommendedName>
        <fullName evidence="1">CoA-binding domain-containing protein</fullName>
    </recommendedName>
</protein>
<name>A0A1E5QAJ9_9PROT</name>
<dbReference type="Pfam" id="PF13380">
    <property type="entry name" value="CoA_binding_2"/>
    <property type="match status" value="1"/>
</dbReference>
<dbReference type="STRING" id="28181.BEN30_04545"/>
<reference evidence="3" key="1">
    <citation type="submission" date="2016-07" db="EMBL/GenBank/DDBJ databases">
        <authorList>
            <person name="Florea S."/>
            <person name="Webb J.S."/>
            <person name="Jaromczyk J."/>
            <person name="Schardl C.L."/>
        </authorList>
    </citation>
    <scope>NUCLEOTIDE SEQUENCE [LARGE SCALE GENOMIC DNA]</scope>
    <source>
        <strain evidence="3">MV-1</strain>
    </source>
</reference>
<evidence type="ECO:0000259" key="1">
    <source>
        <dbReference type="SMART" id="SM00881"/>
    </source>
</evidence>
<dbReference type="Proteomes" id="UP000095347">
    <property type="component" value="Unassembled WGS sequence"/>
</dbReference>
<dbReference type="SUPFAM" id="SSF51735">
    <property type="entry name" value="NAD(P)-binding Rossmann-fold domains"/>
    <property type="match status" value="1"/>
</dbReference>
<dbReference type="InterPro" id="IPR036291">
    <property type="entry name" value="NAD(P)-bd_dom_sf"/>
</dbReference>
<dbReference type="PANTHER" id="PTHR33303">
    <property type="entry name" value="CYTOPLASMIC PROTEIN-RELATED"/>
    <property type="match status" value="1"/>
</dbReference>
<comment type="caution">
    <text evidence="2">The sequence shown here is derived from an EMBL/GenBank/DDBJ whole genome shotgun (WGS) entry which is preliminary data.</text>
</comment>
<sequence length="147" mass="15724">MSKTDTDDMLVGILETINTIALVGASNKTERPSYQVMEFMQGQGYKIIPINPGLAGGTILGETVYASLQEAPGPFDMVDIFRASDAAGETVREAITLSDDKGVTVVWMQLGVTNDKAKGEAEAAGLVVVQNRCPKIEIKRLGLLAEH</sequence>
<evidence type="ECO:0000313" key="3">
    <source>
        <dbReference type="Proteomes" id="UP000095347"/>
    </source>
</evidence>
<dbReference type="OrthoDB" id="9804695at2"/>
<evidence type="ECO:0000313" key="2">
    <source>
        <dbReference type="EMBL" id="OEJ68994.1"/>
    </source>
</evidence>
<accession>A0A1E5QAJ9</accession>